<protein>
    <submittedName>
        <fullName evidence="1">Uncharacterized protein</fullName>
    </submittedName>
</protein>
<gene>
    <name evidence="1" type="ORF">HRJ53_03350</name>
</gene>
<proteinExistence type="predicted"/>
<comment type="caution">
    <text evidence="1">The sequence shown here is derived from an EMBL/GenBank/DDBJ whole genome shotgun (WGS) entry which is preliminary data.</text>
</comment>
<organism evidence="1 2">
    <name type="scientific">Candidatus Acidiferrum panamense</name>
    <dbReference type="NCBI Taxonomy" id="2741543"/>
    <lineage>
        <taxon>Bacteria</taxon>
        <taxon>Pseudomonadati</taxon>
        <taxon>Acidobacteriota</taxon>
        <taxon>Terriglobia</taxon>
        <taxon>Candidatus Acidiferrales</taxon>
        <taxon>Candidatus Acidiferrum</taxon>
    </lineage>
</organism>
<accession>A0A7V8NMY4</accession>
<name>A0A7V8NMY4_9BACT</name>
<dbReference type="SUPFAM" id="SSF51726">
    <property type="entry name" value="UROD/MetE-like"/>
    <property type="match status" value="1"/>
</dbReference>
<dbReference type="InterPro" id="IPR038071">
    <property type="entry name" value="UROD/MetE-like_sf"/>
</dbReference>
<dbReference type="Proteomes" id="UP000567293">
    <property type="component" value="Unassembled WGS sequence"/>
</dbReference>
<evidence type="ECO:0000313" key="1">
    <source>
        <dbReference type="EMBL" id="MBA0084010.1"/>
    </source>
</evidence>
<dbReference type="AlphaFoldDB" id="A0A7V8NMY4"/>
<dbReference type="Gene3D" id="3.20.20.210">
    <property type="match status" value="1"/>
</dbReference>
<keyword evidence="2" id="KW-1185">Reference proteome</keyword>
<reference evidence="1" key="1">
    <citation type="submission" date="2020-06" db="EMBL/GenBank/DDBJ databases">
        <title>Legume-microbial interactions unlock mineral nutrients during tropical forest succession.</title>
        <authorList>
            <person name="Epihov D.Z."/>
        </authorList>
    </citation>
    <scope>NUCLEOTIDE SEQUENCE [LARGE SCALE GENOMIC DNA]</scope>
    <source>
        <strain evidence="1">Pan2503</strain>
    </source>
</reference>
<dbReference type="EMBL" id="JACDQQ010000327">
    <property type="protein sequence ID" value="MBA0084010.1"/>
    <property type="molecule type" value="Genomic_DNA"/>
</dbReference>
<sequence>MPVPINRSDEGYFQPLRQLALSPATEVFLGLVHGDGVEATKKRIETVARYVPDFGIATECGMARCRTPELVRKLVSIHAEASNEPERHARSAPEV</sequence>
<evidence type="ECO:0000313" key="2">
    <source>
        <dbReference type="Proteomes" id="UP000567293"/>
    </source>
</evidence>